<evidence type="ECO:0000313" key="2">
    <source>
        <dbReference type="Proteomes" id="UP001227268"/>
    </source>
</evidence>
<gene>
    <name evidence="1" type="ORF">QFC21_001354</name>
</gene>
<accession>A0ACC2W3B6</accession>
<sequence length="918" mass="98037">MPGTAIAPPPTRYEVQRKLSLRSAASDIPANSLPTQQHSIFTQQQANPISSLPLPSAPFAAPPPGSPSIIGTDPFTMSATAGTTVAGMSDEDLADLADIGEEEEEFSDGEMMAGGDEVEFSDDERNQTYAQAPVTQPSSGGQYHQALPPSAQAVTSQQHDAPHVDAELKRRMEGERLIKSGYLLKKGERRKTWKKRWFVLRTEKLAYYKDQKEYILCRILNLRDIHSVLAVQLKKNQHHTIGIVTPQRTYYVRASSGAEMEGWIRALNESRRALAESDELVEREGERKRAKSAADVLNSQPAQQFITPLPIPESMSKDSNNYQQSRQATISESMSGLSLSTSPRSAAPIGIPTGQVPTTGHLFPSYTSSSTIFSQSPLDASSVNDMRKFSVGSLTGGAGSEASQQGVPVPHRTSVPLGDGVKMQPSNGSLSSSRIAPIHLGAATSSGTGLSTSFQPGNGFEEYGMVPVVTSTSLGVASGAALGGGIVTSSDSEEDTYPSASAAQFARSIDFDTHSAQQTQSQQYISPATLSATSPPTILSSTGTVHAMSLAASPSMYTPPSMPNLPVQTDPHKVILSGYLMKLGNKRKTWRKRWFVLTSGELVYTKSHMDSKVHRSIPLNCMLDALAFDALPAPDSADDSSSDDGNADSFASPTNHGTRSTPKGRANSASSRSHRRFTAPHHTSGTNTLGLRSPQQEQHTFQVITPKRTFKLCAPTEEEEIKWLAALRALISRERGAMSPGTSTGPSGTAGSSSHSNMAPYTQASRQPLSPPAVGITRPSPQSISIDIPPVISGATSAASSMTAKPHNQDMVSPTSPSSQRAGFIGMPLRTPVSAPVPINHSSYFPPHTQETDAQQQTSSSVATTGKPNAPDLPPLVTHQSHRNRSATQTAKAAVAEVVRRFHTESSQAHSHNQQAQT</sequence>
<dbReference type="Proteomes" id="UP001227268">
    <property type="component" value="Unassembled WGS sequence"/>
</dbReference>
<reference evidence="1" key="1">
    <citation type="submission" date="2023-04" db="EMBL/GenBank/DDBJ databases">
        <title>Draft Genome sequencing of Naganishia species isolated from polar environments using Oxford Nanopore Technology.</title>
        <authorList>
            <person name="Leo P."/>
            <person name="Venkateswaran K."/>
        </authorList>
    </citation>
    <scope>NUCLEOTIDE SEQUENCE</scope>
    <source>
        <strain evidence="1">MNA-CCFEE 5423</strain>
    </source>
</reference>
<protein>
    <submittedName>
        <fullName evidence="1">Uncharacterized protein</fullName>
    </submittedName>
</protein>
<comment type="caution">
    <text evidence="1">The sequence shown here is derived from an EMBL/GenBank/DDBJ whole genome shotgun (WGS) entry which is preliminary data.</text>
</comment>
<proteinExistence type="predicted"/>
<organism evidence="1 2">
    <name type="scientific">Naganishia friedmannii</name>
    <dbReference type="NCBI Taxonomy" id="89922"/>
    <lineage>
        <taxon>Eukaryota</taxon>
        <taxon>Fungi</taxon>
        <taxon>Dikarya</taxon>
        <taxon>Basidiomycota</taxon>
        <taxon>Agaricomycotina</taxon>
        <taxon>Tremellomycetes</taxon>
        <taxon>Filobasidiales</taxon>
        <taxon>Filobasidiaceae</taxon>
        <taxon>Naganishia</taxon>
    </lineage>
</organism>
<dbReference type="EMBL" id="JASBWT010000003">
    <property type="protein sequence ID" value="KAJ9106210.1"/>
    <property type="molecule type" value="Genomic_DNA"/>
</dbReference>
<keyword evidence="2" id="KW-1185">Reference proteome</keyword>
<name>A0ACC2W3B6_9TREE</name>
<evidence type="ECO:0000313" key="1">
    <source>
        <dbReference type="EMBL" id="KAJ9106210.1"/>
    </source>
</evidence>